<dbReference type="InterPro" id="IPR006626">
    <property type="entry name" value="PbH1"/>
</dbReference>
<proteinExistence type="predicted"/>
<dbReference type="Proteomes" id="UP001274571">
    <property type="component" value="Unassembled WGS sequence"/>
</dbReference>
<evidence type="ECO:0000259" key="1">
    <source>
        <dbReference type="Pfam" id="PF13229"/>
    </source>
</evidence>
<sequence length="573" mass="62868">MEECLLAKESIITEGFGTIKERLDFIEGELKERYFNIKWLGIKGEGEEIKDALEKVISMFGEKGGNIKIPRGNYKLNSTVSIPSNIKIEGDGSETVIDASGIDVSTLTDFKFAFNIRGEFGVKGPIESNVSKGDKMVNSSYMSSKLKVGDLIFIASSQSYMDGGANNLKRGELQEIKNIDGKMIYITRGSIFDYDSSEGTILTRLIPVENVCIKNLSIILGGKGTGHGGINIAIARNVIIEDVHIKGAENTGVNFDHSYKCRIEKSNIEESTSPTYLNYNSGYGVVVGKACAFVDVIENNFKNCRHAVAGGGTYPPTFTRVFQNNITDNQLGFALDCHEPCFYWVFQENHINGCIGGITARGQFNTIIDNAIMNGGTGILLESYTVAPFKEGDIVRGNRIVNCTKEAIYANGKQGRLETITIHDNVISDSGDIKVNNAKTVSVCNNTIDSKGFHSTFRTAILLEDIEQAVISQNIIKDFNLYGIRINRCASYIASSNVFSNSNQRDIADGIRPSECTHGIITNNTFYDIARFAVYANMGDEIVFSNNNAKNVGNQNRVSFEGLIKVVNVNNII</sequence>
<dbReference type="Gene3D" id="2.160.20.10">
    <property type="entry name" value="Single-stranded right-handed beta-helix, Pectin lyase-like"/>
    <property type="match status" value="2"/>
</dbReference>
<dbReference type="SMART" id="SM00710">
    <property type="entry name" value="PbH1"/>
    <property type="match status" value="8"/>
</dbReference>
<comment type="caution">
    <text evidence="2">The sequence shown here is derived from an EMBL/GenBank/DDBJ whole genome shotgun (WGS) entry which is preliminary data.</text>
</comment>
<protein>
    <submittedName>
        <fullName evidence="2">Right-handed parallel beta-helix repeat-containing protein</fullName>
    </submittedName>
</protein>
<dbReference type="AlphaFoldDB" id="A0AAW9GCY0"/>
<dbReference type="InterPro" id="IPR012334">
    <property type="entry name" value="Pectin_lyas_fold"/>
</dbReference>
<dbReference type="SUPFAM" id="SSF51126">
    <property type="entry name" value="Pectin lyase-like"/>
    <property type="match status" value="2"/>
</dbReference>
<dbReference type="Pfam" id="PF13229">
    <property type="entry name" value="Beta_helix"/>
    <property type="match status" value="1"/>
</dbReference>
<accession>A0AAW9GCY0</accession>
<name>A0AAW9GCY0_BACTU</name>
<evidence type="ECO:0000313" key="3">
    <source>
        <dbReference type="Proteomes" id="UP001274571"/>
    </source>
</evidence>
<dbReference type="RefSeq" id="WP_320480824.1">
    <property type="nucleotide sequence ID" value="NZ_JAXCMD010000001.1"/>
</dbReference>
<reference evidence="2" key="1">
    <citation type="submission" date="2023-11" db="EMBL/GenBank/DDBJ databases">
        <title>Genome Sequence of Bacillus thuringiensis stain BLB 30AF.</title>
        <authorList>
            <person name="Farhat A."/>
        </authorList>
    </citation>
    <scope>NUCLEOTIDE SEQUENCE</scope>
    <source>
        <strain evidence="2">BLB30AF</strain>
    </source>
</reference>
<dbReference type="InterPro" id="IPR039448">
    <property type="entry name" value="Beta_helix"/>
</dbReference>
<organism evidence="2 3">
    <name type="scientific">Bacillus thuringiensis</name>
    <dbReference type="NCBI Taxonomy" id="1428"/>
    <lineage>
        <taxon>Bacteria</taxon>
        <taxon>Bacillati</taxon>
        <taxon>Bacillota</taxon>
        <taxon>Bacilli</taxon>
        <taxon>Bacillales</taxon>
        <taxon>Bacillaceae</taxon>
        <taxon>Bacillus</taxon>
        <taxon>Bacillus cereus group</taxon>
    </lineage>
</organism>
<feature type="domain" description="Right handed beta helix" evidence="1">
    <location>
        <begin position="357"/>
        <end position="503"/>
    </location>
</feature>
<gene>
    <name evidence="2" type="ORF">SOH20_05655</name>
</gene>
<dbReference type="EMBL" id="JAXCMD010000001">
    <property type="protein sequence ID" value="MDY0850406.1"/>
    <property type="molecule type" value="Genomic_DNA"/>
</dbReference>
<evidence type="ECO:0000313" key="2">
    <source>
        <dbReference type="EMBL" id="MDY0850406.1"/>
    </source>
</evidence>
<dbReference type="InterPro" id="IPR011050">
    <property type="entry name" value="Pectin_lyase_fold/virulence"/>
</dbReference>